<name>A0ABN9WTL9_9DINO</name>
<evidence type="ECO:0000313" key="3">
    <source>
        <dbReference type="Proteomes" id="UP001189429"/>
    </source>
</evidence>
<organism evidence="2 3">
    <name type="scientific">Prorocentrum cordatum</name>
    <dbReference type="NCBI Taxonomy" id="2364126"/>
    <lineage>
        <taxon>Eukaryota</taxon>
        <taxon>Sar</taxon>
        <taxon>Alveolata</taxon>
        <taxon>Dinophyceae</taxon>
        <taxon>Prorocentrales</taxon>
        <taxon>Prorocentraceae</taxon>
        <taxon>Prorocentrum</taxon>
    </lineage>
</organism>
<sequence length="540" mass="55470">MAAELDGGLGQEAACAAGRLAMFVVGCLGSASRKKAGEKLGLMGSCSEEDFAHVLRHLEILTMQRAAKLAGAPPDVAAAGGQTCKQEPFCCSQTFLVALCSACGIPAVGAAEALSEVFGRLPRDASGRADLLSVFGMEPPAAAPAVDGAACAAFPADYVERPADLPPASDDDLAEAERRLLEAEAAESSWQADVVAINVVRAAVLRQAGAHGGAEGHRCLAAAPLVASVARRCSSRRPALSKSALLAISEICEGAPAGGDWGSALEEGLAGCAAALRSGTKASAAAAAAALSARAAAEAAASPAPQPQARRGAGGARLETDEAPGRPGARASGRPGAKPGLGKIAPSLCLQLRRQGGHDEFTGCRGTPSFLVDFLKAPLGHKLIAVNQKGDLTSVSGGAVFACVGCGAWAQQRRKLKLRSACVAPTAKGAEVLHNLRQGVGPHKKLAKFIDATVQLKRIAREEANPVTVTTSIKRADPEGPYIFEVRMAALHERIKQKKLERQRREDERNGILGRSSFVSMSEENARPVSAGGEAGDIDT</sequence>
<feature type="region of interest" description="Disordered" evidence="1">
    <location>
        <begin position="299"/>
        <end position="342"/>
    </location>
</feature>
<protein>
    <submittedName>
        <fullName evidence="2">Uncharacterized protein</fullName>
    </submittedName>
</protein>
<keyword evidence="3" id="KW-1185">Reference proteome</keyword>
<feature type="compositionally biased region" description="Low complexity" evidence="1">
    <location>
        <begin position="325"/>
        <end position="340"/>
    </location>
</feature>
<gene>
    <name evidence="2" type="ORF">PCOR1329_LOCUS70444</name>
</gene>
<dbReference type="Proteomes" id="UP001189429">
    <property type="component" value="Unassembled WGS sequence"/>
</dbReference>
<proteinExistence type="predicted"/>
<feature type="compositionally biased region" description="Low complexity" evidence="1">
    <location>
        <begin position="299"/>
        <end position="311"/>
    </location>
</feature>
<evidence type="ECO:0000256" key="1">
    <source>
        <dbReference type="SAM" id="MobiDB-lite"/>
    </source>
</evidence>
<evidence type="ECO:0000313" key="2">
    <source>
        <dbReference type="EMBL" id="CAK0890145.1"/>
    </source>
</evidence>
<feature type="region of interest" description="Disordered" evidence="1">
    <location>
        <begin position="499"/>
        <end position="540"/>
    </location>
</feature>
<accession>A0ABN9WTL9</accession>
<dbReference type="EMBL" id="CAUYUJ010019304">
    <property type="protein sequence ID" value="CAK0890145.1"/>
    <property type="molecule type" value="Genomic_DNA"/>
</dbReference>
<comment type="caution">
    <text evidence="2">The sequence shown here is derived from an EMBL/GenBank/DDBJ whole genome shotgun (WGS) entry which is preliminary data.</text>
</comment>
<feature type="compositionally biased region" description="Basic and acidic residues" evidence="1">
    <location>
        <begin position="499"/>
        <end position="510"/>
    </location>
</feature>
<reference evidence="2" key="1">
    <citation type="submission" date="2023-10" db="EMBL/GenBank/DDBJ databases">
        <authorList>
            <person name="Chen Y."/>
            <person name="Shah S."/>
            <person name="Dougan E. K."/>
            <person name="Thang M."/>
            <person name="Chan C."/>
        </authorList>
    </citation>
    <scope>NUCLEOTIDE SEQUENCE [LARGE SCALE GENOMIC DNA]</scope>
</reference>